<evidence type="ECO:0000256" key="9">
    <source>
        <dbReference type="SAM" id="MobiDB-lite"/>
    </source>
</evidence>
<keyword evidence="2" id="KW-0645">Protease</keyword>
<dbReference type="Pfam" id="PF03793">
    <property type="entry name" value="PASTA"/>
    <property type="match status" value="2"/>
</dbReference>
<keyword evidence="12" id="KW-1185">Reference proteome</keyword>
<keyword evidence="4" id="KW-0808">Transferase</keyword>
<dbReference type="EMBL" id="JAUTBF010000001">
    <property type="protein sequence ID" value="MDQ1124867.1"/>
    <property type="molecule type" value="Genomic_DNA"/>
</dbReference>
<evidence type="ECO:0000259" key="10">
    <source>
        <dbReference type="PROSITE" id="PS51178"/>
    </source>
</evidence>
<evidence type="ECO:0000256" key="6">
    <source>
        <dbReference type="ARBA" id="ARBA00023268"/>
    </source>
</evidence>
<dbReference type="GO" id="GO:0004180">
    <property type="term" value="F:carboxypeptidase activity"/>
    <property type="evidence" value="ECO:0007669"/>
    <property type="project" value="UniProtKB-KW"/>
</dbReference>
<evidence type="ECO:0000256" key="1">
    <source>
        <dbReference type="ARBA" id="ARBA00022645"/>
    </source>
</evidence>
<dbReference type="PANTHER" id="PTHR32282:SF33">
    <property type="entry name" value="PEPTIDOGLYCAN GLYCOSYLTRANSFERASE"/>
    <property type="match status" value="1"/>
</dbReference>
<protein>
    <submittedName>
        <fullName evidence="11">Membrane peptidoglycan carboxypeptidase</fullName>
    </submittedName>
</protein>
<dbReference type="Gene3D" id="3.30.10.20">
    <property type="match status" value="2"/>
</dbReference>
<feature type="region of interest" description="Disordered" evidence="9">
    <location>
        <begin position="860"/>
        <end position="885"/>
    </location>
</feature>
<comment type="catalytic activity">
    <reaction evidence="8">
        <text>[GlcNAc-(1-&gt;4)-Mur2Ac(oyl-L-Ala-gamma-D-Glu-L-Lys-D-Ala-D-Ala)](n)-di-trans,octa-cis-undecaprenyl diphosphate + beta-D-GlcNAc-(1-&gt;4)-Mur2Ac(oyl-L-Ala-gamma-D-Glu-L-Lys-D-Ala-D-Ala)-di-trans,octa-cis-undecaprenyl diphosphate = [GlcNAc-(1-&gt;4)-Mur2Ac(oyl-L-Ala-gamma-D-Glu-L-Lys-D-Ala-D-Ala)](n+1)-di-trans,octa-cis-undecaprenyl diphosphate + di-trans,octa-cis-undecaprenyl diphosphate + H(+)</text>
        <dbReference type="Rhea" id="RHEA:23708"/>
        <dbReference type="Rhea" id="RHEA-COMP:9602"/>
        <dbReference type="Rhea" id="RHEA-COMP:9603"/>
        <dbReference type="ChEBI" id="CHEBI:15378"/>
        <dbReference type="ChEBI" id="CHEBI:58405"/>
        <dbReference type="ChEBI" id="CHEBI:60033"/>
        <dbReference type="ChEBI" id="CHEBI:78435"/>
        <dbReference type="EC" id="2.4.99.28"/>
    </reaction>
</comment>
<dbReference type="Gene3D" id="1.10.3810.10">
    <property type="entry name" value="Biosynthetic peptidoglycan transglycosylase-like"/>
    <property type="match status" value="1"/>
</dbReference>
<dbReference type="InterPro" id="IPR012338">
    <property type="entry name" value="Beta-lactam/transpept-like"/>
</dbReference>
<evidence type="ECO:0000256" key="7">
    <source>
        <dbReference type="ARBA" id="ARBA00034000"/>
    </source>
</evidence>
<evidence type="ECO:0000256" key="8">
    <source>
        <dbReference type="ARBA" id="ARBA00049902"/>
    </source>
</evidence>
<keyword evidence="5" id="KW-0378">Hydrolase</keyword>
<dbReference type="Proteomes" id="UP001226691">
    <property type="component" value="Unassembled WGS sequence"/>
</dbReference>
<name>A0ABU0TYY1_MICTR</name>
<dbReference type="SMART" id="SM00740">
    <property type="entry name" value="PASTA"/>
    <property type="match status" value="2"/>
</dbReference>
<dbReference type="PROSITE" id="PS51178">
    <property type="entry name" value="PASTA"/>
    <property type="match status" value="2"/>
</dbReference>
<dbReference type="CDD" id="cd06577">
    <property type="entry name" value="PASTA_pknB"/>
    <property type="match status" value="2"/>
</dbReference>
<evidence type="ECO:0000313" key="11">
    <source>
        <dbReference type="EMBL" id="MDQ1124867.1"/>
    </source>
</evidence>
<reference evidence="11 12" key="1">
    <citation type="submission" date="2023-07" db="EMBL/GenBank/DDBJ databases">
        <title>Functional and genomic diversity of the sorghum phyllosphere microbiome.</title>
        <authorList>
            <person name="Shade A."/>
        </authorList>
    </citation>
    <scope>NUCLEOTIDE SEQUENCE [LARGE SCALE GENOMIC DNA]</scope>
    <source>
        <strain evidence="11 12">SORGH_AS_1207</strain>
    </source>
</reference>
<proteinExistence type="predicted"/>
<dbReference type="RefSeq" id="WP_307486710.1">
    <property type="nucleotide sequence ID" value="NZ_JAUTBF010000001.1"/>
</dbReference>
<dbReference type="InterPro" id="IPR050396">
    <property type="entry name" value="Glycosyltr_51/Transpeptidase"/>
</dbReference>
<dbReference type="InterPro" id="IPR001460">
    <property type="entry name" value="PCN-bd_Tpept"/>
</dbReference>
<evidence type="ECO:0000256" key="4">
    <source>
        <dbReference type="ARBA" id="ARBA00022679"/>
    </source>
</evidence>
<evidence type="ECO:0000256" key="2">
    <source>
        <dbReference type="ARBA" id="ARBA00022670"/>
    </source>
</evidence>
<sequence>MPENKRTASGALGGIVGLVGLSAVAGLLVTAAVTPAIAVSGAAASSAITIFDKMPSYLQPDELMQPTTLMAGDQVLAKFFDQNRSPVTFDQVNPVMYDAILSSEDPRYYQHGGVDLIGTTRALLNNATSGETQGGSSISQQYVKNVLVQRCERDAKAVEGTDTSPGQTREEALQACAQQAVQADGAAGYQRKLQEMRYAIQLEKEYTKDQILLGYLNIANFGGVTYGIDAAAKRYFNVPASQLNIGQAAVLAGMVQNPNRFRIDQPDGSISDGDQTWNKAPDGSIDDVDQSTIQGLYTLRDNGEITQEQLVNAADGYSETKGRQLYVLSRMEADGKITHEQYVQYAIEPITPSITSTPQGCAASAAPYFCQYVVSTILNDPAFGAETDDRVRALRQDGLTIQTTLDWRVQDAARYAMDAYAPQSVDGMKFGSTVINLESKTGRILAIAQNTKFTQDPSQAEADPSYNSVVFAGDSANGGSIGFSAGSTFKLFTLVDWLEKGHSLNENLNGRLGPVPNMKNSCTGNYVNTNNDRINNFANSGGYIGTPMMFTRDSLNTGYLAMAAQLDLCDIAKVAQKLGVKKGDGSEITMPYPNKVIGDDNVSPIAMAAAYATVANGGTLCQPKVIDKVTDSDGAERAIPERTCSPALTPEIAATAAYALQGVMAGGGTGSQGNPRDGTQVLGKTGTHEGWQTWMIESSTNTTTAAWVGNYEGSQDLFKRFWGGRALSDIRYPMAADVQRTADEFYGGDDFPGPASNLLRTVQRDLPNVVGQSLDSARSTLEGAGFRVSIGDTVDSELGGDRVAAMNPGAGSAAAGSVITLSPGNGQGGTVPDVSGQPVSSARAAMLSAGFGTVSIGSCQKDGSAPAEGRVTSQNPAGGTSANKNTAVTLSVVAKDCP</sequence>
<dbReference type="Pfam" id="PF00905">
    <property type="entry name" value="Transpeptidase"/>
    <property type="match status" value="1"/>
</dbReference>
<feature type="compositionally biased region" description="Polar residues" evidence="9">
    <location>
        <begin position="871"/>
        <end position="885"/>
    </location>
</feature>
<dbReference type="Gene3D" id="3.40.710.10">
    <property type="entry name" value="DD-peptidase/beta-lactamase superfamily"/>
    <property type="match status" value="1"/>
</dbReference>
<dbReference type="InterPro" id="IPR005543">
    <property type="entry name" value="PASTA_dom"/>
</dbReference>
<dbReference type="InterPro" id="IPR001264">
    <property type="entry name" value="Glyco_trans_51"/>
</dbReference>
<comment type="catalytic activity">
    <reaction evidence="7">
        <text>Preferential cleavage: (Ac)2-L-Lys-D-Ala-|-D-Ala. Also transpeptidation of peptidyl-alanyl moieties that are N-acyl substituents of D-alanine.</text>
        <dbReference type="EC" id="3.4.16.4"/>
    </reaction>
</comment>
<evidence type="ECO:0000256" key="5">
    <source>
        <dbReference type="ARBA" id="ARBA00022801"/>
    </source>
</evidence>
<evidence type="ECO:0000256" key="3">
    <source>
        <dbReference type="ARBA" id="ARBA00022676"/>
    </source>
</evidence>
<keyword evidence="6" id="KW-0511">Multifunctional enzyme</keyword>
<keyword evidence="1 11" id="KW-0121">Carboxypeptidase</keyword>
<keyword evidence="3" id="KW-0328">Glycosyltransferase</keyword>
<dbReference type="InterPro" id="IPR036950">
    <property type="entry name" value="PBP_transglycosylase"/>
</dbReference>
<dbReference type="PANTHER" id="PTHR32282">
    <property type="entry name" value="BINDING PROTEIN TRANSPEPTIDASE, PUTATIVE-RELATED"/>
    <property type="match status" value="1"/>
</dbReference>
<dbReference type="InterPro" id="IPR023346">
    <property type="entry name" value="Lysozyme-like_dom_sf"/>
</dbReference>
<gene>
    <name evidence="11" type="ORF">QE412_003440</name>
</gene>
<feature type="domain" description="PASTA" evidence="10">
    <location>
        <begin position="760"/>
        <end position="825"/>
    </location>
</feature>
<comment type="caution">
    <text evidence="11">The sequence shown here is derived from an EMBL/GenBank/DDBJ whole genome shotgun (WGS) entry which is preliminary data.</text>
</comment>
<dbReference type="SUPFAM" id="SSF53955">
    <property type="entry name" value="Lysozyme-like"/>
    <property type="match status" value="1"/>
</dbReference>
<accession>A0ABU0TYY1</accession>
<dbReference type="Pfam" id="PF00912">
    <property type="entry name" value="Transgly"/>
    <property type="match status" value="1"/>
</dbReference>
<feature type="domain" description="PASTA" evidence="10">
    <location>
        <begin position="829"/>
        <end position="894"/>
    </location>
</feature>
<evidence type="ECO:0000313" key="12">
    <source>
        <dbReference type="Proteomes" id="UP001226691"/>
    </source>
</evidence>
<organism evidence="11 12">
    <name type="scientific">Microbacterium trichothecenolyticum</name>
    <name type="common">Aureobacterium trichothecenolyticum</name>
    <dbReference type="NCBI Taxonomy" id="69370"/>
    <lineage>
        <taxon>Bacteria</taxon>
        <taxon>Bacillati</taxon>
        <taxon>Actinomycetota</taxon>
        <taxon>Actinomycetes</taxon>
        <taxon>Micrococcales</taxon>
        <taxon>Microbacteriaceae</taxon>
        <taxon>Microbacterium</taxon>
    </lineage>
</organism>
<dbReference type="SUPFAM" id="SSF56601">
    <property type="entry name" value="beta-lactamase/transpeptidase-like"/>
    <property type="match status" value="1"/>
</dbReference>